<organism evidence="2 3">
    <name type="scientific">Phaeobacter piscinae</name>
    <dbReference type="NCBI Taxonomy" id="1580596"/>
    <lineage>
        <taxon>Bacteria</taxon>
        <taxon>Pseudomonadati</taxon>
        <taxon>Pseudomonadota</taxon>
        <taxon>Alphaproteobacteria</taxon>
        <taxon>Rhodobacterales</taxon>
        <taxon>Roseobacteraceae</taxon>
        <taxon>Phaeobacter</taxon>
    </lineage>
</organism>
<protein>
    <submittedName>
        <fullName evidence="2">Uncharacterized protein</fullName>
    </submittedName>
</protein>
<feature type="region of interest" description="Disordered" evidence="1">
    <location>
        <begin position="205"/>
        <end position="226"/>
    </location>
</feature>
<sequence length="226" mass="24506">MNVVTMTDSSEAGEDQRRFIVNLIADQGEAPHVRSCEVVSPAFRNRTSFVNTMPLDEVFCDAIADGLTDCVNMLSGETQVISLPSLILEVPGLVLAGAHVLSTVDEDGSQSIIIRFRCSVGGIGYAFRPDVGFGAGLEDLTREVSAQVLTDLALPLLNVLSATEAGLVDAESAIGSLSQQLADRVHEIRFQIELVKRYTDGLERQRRSSQSAEAMREQPRHLTSCQ</sequence>
<reference evidence="2 3" key="4">
    <citation type="journal article" date="2018" name="Environ. Microbiol. Rep.">
        <title>Phylogenetic distribution of roseobacticides in the Roseobacter group and their effect on microalgae.</title>
        <authorList>
            <person name="Sonnenschein E.C."/>
            <person name="Phippen C.B."/>
            <person name="Bentzon-Tilia M."/>
            <person name="Rasmussen S.A."/>
            <person name="Nielsen K.F."/>
            <person name="Gram L."/>
        </authorList>
    </citation>
    <scope>NUCLEOTIDE SEQUENCE [LARGE SCALE GENOMIC DNA]</scope>
    <source>
        <strain evidence="2 3">P36</strain>
    </source>
</reference>
<reference evidence="2 3" key="2">
    <citation type="journal article" date="2017" name="Genome Biol. Evol.">
        <title>Trajectories and Drivers of Genome Evolution in Surface-Associated Marine Phaeobacter.</title>
        <authorList>
            <person name="Freese H.M."/>
            <person name="Sikorski J."/>
            <person name="Bunk B."/>
            <person name="Scheuner C."/>
            <person name="Meier-Kolthoff J.P."/>
            <person name="Sproer C."/>
            <person name="Gram L."/>
            <person name="Overmann J."/>
        </authorList>
    </citation>
    <scope>NUCLEOTIDE SEQUENCE [LARGE SCALE GENOMIC DNA]</scope>
    <source>
        <strain evidence="2 3">P36</strain>
    </source>
</reference>
<reference evidence="2 3" key="1">
    <citation type="journal article" date="2017" name="Front. Microbiol.">
        <title>Phaeobacter piscinae sp. nov., a species of the Roseobacter group and potential aquaculture probiont.</title>
        <authorList>
            <person name="Sonnenschein E.C."/>
            <person name="Phippen C.B.W."/>
            <person name="Nielsen K.F."/>
            <person name="Mateiu R.V."/>
            <person name="Melchiorsen J."/>
            <person name="Gram L."/>
            <person name="Overmann J."/>
            <person name="Freese H.M."/>
        </authorList>
    </citation>
    <scope>NUCLEOTIDE SEQUENCE [LARGE SCALE GENOMIC DNA]</scope>
    <source>
        <strain evidence="2 3">P36</strain>
    </source>
</reference>
<gene>
    <name evidence="2" type="ORF">PhaeoP36_01581</name>
</gene>
<evidence type="ECO:0000256" key="1">
    <source>
        <dbReference type="SAM" id="MobiDB-lite"/>
    </source>
</evidence>
<proteinExistence type="predicted"/>
<reference evidence="2 3" key="3">
    <citation type="journal article" date="2017" name="Int. J. Syst. Evol. Microbiol.">
        <title>Adaptation of Surface-Associated Bacteria to the Open Ocean: A Genomically Distinct Subpopulation of Phaeobacter gallaeciensis Colonizes Pacific Mesozooplankton.</title>
        <authorList>
            <person name="Freese H.M."/>
            <person name="Methner A."/>
            <person name="Overmann J."/>
        </authorList>
    </citation>
    <scope>NUCLEOTIDE SEQUENCE [LARGE SCALE GENOMIC DNA]</scope>
    <source>
        <strain evidence="2 3">P36</strain>
    </source>
</reference>
<keyword evidence="3" id="KW-1185">Reference proteome</keyword>
<dbReference type="EMBL" id="CP010643">
    <property type="protein sequence ID" value="ATG35726.1"/>
    <property type="molecule type" value="Genomic_DNA"/>
</dbReference>
<evidence type="ECO:0000313" key="3">
    <source>
        <dbReference type="Proteomes" id="UP000218891"/>
    </source>
</evidence>
<accession>A0ABM6PDD9</accession>
<evidence type="ECO:0000313" key="2">
    <source>
        <dbReference type="EMBL" id="ATG35726.1"/>
    </source>
</evidence>
<dbReference type="Proteomes" id="UP000218891">
    <property type="component" value="Chromosome"/>
</dbReference>
<name>A0ABM6PDD9_9RHOB</name>